<feature type="chain" id="PRO_5002971922" evidence="1">
    <location>
        <begin position="20"/>
        <end position="282"/>
    </location>
</feature>
<dbReference type="eggNOG" id="COG2133">
    <property type="taxonomic scope" value="Bacteria"/>
</dbReference>
<evidence type="ECO:0000256" key="1">
    <source>
        <dbReference type="SAM" id="SignalP"/>
    </source>
</evidence>
<reference evidence="3 4" key="1">
    <citation type="journal article" date="2009" name="Stand. Genomic Sci.">
        <title>Complete genome sequence of Dyadobacter fermentans type strain (NS114).</title>
        <authorList>
            <person name="Lang E."/>
            <person name="Lapidus A."/>
            <person name="Chertkov O."/>
            <person name="Brettin T."/>
            <person name="Detter J.C."/>
            <person name="Han C."/>
            <person name="Copeland A."/>
            <person name="Glavina Del Rio T."/>
            <person name="Nolan M."/>
            <person name="Chen F."/>
            <person name="Lucas S."/>
            <person name="Tice H."/>
            <person name="Cheng J.F."/>
            <person name="Land M."/>
            <person name="Hauser L."/>
            <person name="Chang Y.J."/>
            <person name="Jeffries C.D."/>
            <person name="Kopitz M."/>
            <person name="Bruce D."/>
            <person name="Goodwin L."/>
            <person name="Pitluck S."/>
            <person name="Ovchinnikova G."/>
            <person name="Pati A."/>
            <person name="Ivanova N."/>
            <person name="Mavrommatis K."/>
            <person name="Chen A."/>
            <person name="Palaniappan K."/>
            <person name="Chain P."/>
            <person name="Bristow J."/>
            <person name="Eisen J.A."/>
            <person name="Markowitz V."/>
            <person name="Hugenholtz P."/>
            <person name="Goker M."/>
            <person name="Rohde M."/>
            <person name="Kyrpides N.C."/>
            <person name="Klenk H.P."/>
        </authorList>
    </citation>
    <scope>NUCLEOTIDE SEQUENCE [LARGE SCALE GENOMIC DNA]</scope>
    <source>
        <strain evidence="4">ATCC 700827 / DSM 18053 / CIP 107007 / KCTC 52180 / NS114</strain>
    </source>
</reference>
<evidence type="ECO:0000313" key="3">
    <source>
        <dbReference type="EMBL" id="ACT96556.1"/>
    </source>
</evidence>
<dbReference type="OrthoDB" id="571052at2"/>
<dbReference type="Pfam" id="PF07452">
    <property type="entry name" value="CHRD"/>
    <property type="match status" value="2"/>
</dbReference>
<dbReference type="STRING" id="471854.Dfer_5363"/>
<dbReference type="HOGENOM" id="CLU_938884_0_0_10"/>
<dbReference type="Proteomes" id="UP000002011">
    <property type="component" value="Chromosome"/>
</dbReference>
<accession>C6VU74</accession>
<organism evidence="3 4">
    <name type="scientific">Dyadobacter fermentans (strain ATCC 700827 / DSM 18053 / CIP 107007 / KCTC 52180 / NS114)</name>
    <dbReference type="NCBI Taxonomy" id="471854"/>
    <lineage>
        <taxon>Bacteria</taxon>
        <taxon>Pseudomonadati</taxon>
        <taxon>Bacteroidota</taxon>
        <taxon>Cytophagia</taxon>
        <taxon>Cytophagales</taxon>
        <taxon>Spirosomataceae</taxon>
        <taxon>Dyadobacter</taxon>
    </lineage>
</organism>
<dbReference type="PROSITE" id="PS50933">
    <property type="entry name" value="CHRD"/>
    <property type="match status" value="1"/>
</dbReference>
<dbReference type="EMBL" id="CP001619">
    <property type="protein sequence ID" value="ACT96556.1"/>
    <property type="molecule type" value="Genomic_DNA"/>
</dbReference>
<dbReference type="KEGG" id="dfe:Dfer_5363"/>
<protein>
    <submittedName>
        <fullName evidence="3">CHRD domain containing protein</fullName>
    </submittedName>
</protein>
<feature type="domain" description="CHRD" evidence="2">
    <location>
        <begin position="30"/>
        <end position="156"/>
    </location>
</feature>
<dbReference type="SMART" id="SM00754">
    <property type="entry name" value="CHRD"/>
    <property type="match status" value="2"/>
</dbReference>
<evidence type="ECO:0000259" key="2">
    <source>
        <dbReference type="PROSITE" id="PS50933"/>
    </source>
</evidence>
<dbReference type="RefSeq" id="WP_015814797.1">
    <property type="nucleotide sequence ID" value="NC_013037.1"/>
</dbReference>
<feature type="signal peptide" evidence="1">
    <location>
        <begin position="1"/>
        <end position="19"/>
    </location>
</feature>
<gene>
    <name evidence="3" type="ordered locus">Dfer_5363</name>
</gene>
<keyword evidence="4" id="KW-1185">Reference proteome</keyword>
<evidence type="ECO:0000313" key="4">
    <source>
        <dbReference type="Proteomes" id="UP000002011"/>
    </source>
</evidence>
<sequence length="282" mass="30900">MMKILCKFGLVWLFVALCAACDDHETPQDVVMQKGLPLSGSQEFPAKQTQATGWADVSYNKTTHMLTFTLNWANLTDVPTGAHIHGTAARGSNAGIKFDFFAAVPRTTTGSYSSSVPVDGTSLNESDLLNGLYYFNIHTSVNPGGEIRGQIEFYDQPHVVVKKGIPLTGLQQVPPVSTVSWGTVDVMYNKSTHLLSYFIKWQDLTATPTGAHIHGTATRGANAGIQHDFFTNFPKTRSGEYSNSVMVDGVKIKEAELLNGLYYFNIHNIIHPAGEIRGQIEF</sequence>
<proteinExistence type="predicted"/>
<name>C6VU74_DYAFD</name>
<dbReference type="AlphaFoldDB" id="C6VU74"/>
<dbReference type="InterPro" id="IPR010895">
    <property type="entry name" value="CHRD"/>
</dbReference>
<keyword evidence="1" id="KW-0732">Signal</keyword>